<dbReference type="InterPro" id="IPR017853">
    <property type="entry name" value="GH"/>
</dbReference>
<dbReference type="InterPro" id="IPR001764">
    <property type="entry name" value="Glyco_hydro_3_N"/>
</dbReference>
<feature type="signal peptide" evidence="4">
    <location>
        <begin position="1"/>
        <end position="23"/>
    </location>
</feature>
<keyword evidence="2 6" id="KW-0378">Hydrolase</keyword>
<feature type="chain" id="PRO_5026158262" evidence="4">
    <location>
        <begin position="24"/>
        <end position="363"/>
    </location>
</feature>
<accession>A0A6G5QMW4</accession>
<dbReference type="EMBL" id="CP012543">
    <property type="protein sequence ID" value="QCD47020.1"/>
    <property type="molecule type" value="Genomic_DNA"/>
</dbReference>
<dbReference type="Proteomes" id="UP000502377">
    <property type="component" value="Chromosome"/>
</dbReference>
<evidence type="ECO:0000256" key="4">
    <source>
        <dbReference type="SAM" id="SignalP"/>
    </source>
</evidence>
<protein>
    <submittedName>
        <fullName evidence="6">Glycosyl hydrolase, family 3</fullName>
    </submittedName>
</protein>
<gene>
    <name evidence="6" type="ORF">CRECT_1366</name>
</gene>
<evidence type="ECO:0000259" key="5">
    <source>
        <dbReference type="Pfam" id="PF00933"/>
    </source>
</evidence>
<dbReference type="InterPro" id="IPR036962">
    <property type="entry name" value="Glyco_hydro_3_N_sf"/>
</dbReference>
<organism evidence="6 7">
    <name type="scientific">Campylobacter rectus</name>
    <name type="common">Wolinella recta</name>
    <dbReference type="NCBI Taxonomy" id="203"/>
    <lineage>
        <taxon>Bacteria</taxon>
        <taxon>Pseudomonadati</taxon>
        <taxon>Campylobacterota</taxon>
        <taxon>Epsilonproteobacteria</taxon>
        <taxon>Campylobacterales</taxon>
        <taxon>Campylobacteraceae</taxon>
        <taxon>Campylobacter</taxon>
    </lineage>
</organism>
<evidence type="ECO:0000313" key="7">
    <source>
        <dbReference type="Proteomes" id="UP000502377"/>
    </source>
</evidence>
<reference evidence="6 7" key="1">
    <citation type="submission" date="2016-07" db="EMBL/GenBank/DDBJ databases">
        <title>Comparative genomics of the Campylobacter concisus group.</title>
        <authorList>
            <person name="Miller W.G."/>
            <person name="Yee E."/>
            <person name="Chapman M.H."/>
            <person name="Huynh S."/>
            <person name="Bono J.L."/>
            <person name="On S.L.W."/>
            <person name="StLeger J."/>
            <person name="Foster G."/>
            <person name="Parker C.T."/>
        </authorList>
    </citation>
    <scope>NUCLEOTIDE SEQUENCE [LARGE SCALE GENOMIC DNA]</scope>
    <source>
        <strain evidence="6 7">ATCC 33238</strain>
    </source>
</reference>
<dbReference type="GO" id="GO:0004553">
    <property type="term" value="F:hydrolase activity, hydrolyzing O-glycosyl compounds"/>
    <property type="evidence" value="ECO:0007669"/>
    <property type="project" value="InterPro"/>
</dbReference>
<dbReference type="GO" id="GO:0009254">
    <property type="term" value="P:peptidoglycan turnover"/>
    <property type="evidence" value="ECO:0007669"/>
    <property type="project" value="TreeGrafter"/>
</dbReference>
<comment type="similarity">
    <text evidence="1">Belongs to the glycosyl hydrolase 3 family.</text>
</comment>
<evidence type="ECO:0000256" key="3">
    <source>
        <dbReference type="ARBA" id="ARBA00023295"/>
    </source>
</evidence>
<name>A0A6G5QMW4_CAMRE</name>
<keyword evidence="4" id="KW-0732">Signal</keyword>
<dbReference type="KEGG" id="crx:CRECT_1366"/>
<dbReference type="RefSeq" id="WP_002944666.1">
    <property type="nucleotide sequence ID" value="NZ_CP012543.1"/>
</dbReference>
<dbReference type="GO" id="GO:0005975">
    <property type="term" value="P:carbohydrate metabolic process"/>
    <property type="evidence" value="ECO:0007669"/>
    <property type="project" value="InterPro"/>
</dbReference>
<evidence type="ECO:0000256" key="2">
    <source>
        <dbReference type="ARBA" id="ARBA00022801"/>
    </source>
</evidence>
<sequence length="363" mass="39400">MKKFIAALFSALFLAGLPTVLNAAPAANQAKEKPTLRKMISQMIMIGFNGSDPKTAKEAVSEAKYQRFGGVMLLGKNISDKKKLTALTSAFKEAQKGIFIAIDEEGGQITRFKDKSGFETFISAQKAAKTLDLAAAGELYAKMAQQLKDVGINVNFAPVADVLNPKSTIIGSRGRAFSADIDEVSLYASEFMKASQARGVIAAMKHFPGHGNVEADSHTAKVVIENFDYTELKPYFDAIRKNEAKMIMVGHIYLAQRDALLPASLSPALIDSLLRGELKFDGVVISDDMLMGGLKDFTLQQKVINFINAGGDVMLFSDYKIGGRRTAELITQLVVDAVGAKQISKGRIEESYARIMKLKGSLK</sequence>
<proteinExistence type="inferred from homology"/>
<dbReference type="SUPFAM" id="SSF51445">
    <property type="entry name" value="(Trans)glycosidases"/>
    <property type="match status" value="1"/>
</dbReference>
<dbReference type="AlphaFoldDB" id="A0A6G5QMW4"/>
<dbReference type="PANTHER" id="PTHR30480">
    <property type="entry name" value="BETA-HEXOSAMINIDASE-RELATED"/>
    <property type="match status" value="1"/>
</dbReference>
<dbReference type="Pfam" id="PF00933">
    <property type="entry name" value="Glyco_hydro_3"/>
    <property type="match status" value="1"/>
</dbReference>
<dbReference type="InterPro" id="IPR050226">
    <property type="entry name" value="NagZ_Beta-hexosaminidase"/>
</dbReference>
<dbReference type="PANTHER" id="PTHR30480:SF16">
    <property type="entry name" value="GLYCOSIDE HYDROLASE FAMILY 3 DOMAIN PROTEIN"/>
    <property type="match status" value="1"/>
</dbReference>
<feature type="domain" description="Glycoside hydrolase family 3 N-terminal" evidence="5">
    <location>
        <begin position="35"/>
        <end position="358"/>
    </location>
</feature>
<evidence type="ECO:0000313" key="6">
    <source>
        <dbReference type="EMBL" id="QCD47020.1"/>
    </source>
</evidence>
<dbReference type="Gene3D" id="3.20.20.300">
    <property type="entry name" value="Glycoside hydrolase, family 3, N-terminal domain"/>
    <property type="match status" value="1"/>
</dbReference>
<keyword evidence="3" id="KW-0326">Glycosidase</keyword>
<evidence type="ECO:0000256" key="1">
    <source>
        <dbReference type="ARBA" id="ARBA00005336"/>
    </source>
</evidence>